<feature type="compositionally biased region" description="Low complexity" evidence="7">
    <location>
        <begin position="79"/>
        <end position="101"/>
    </location>
</feature>
<evidence type="ECO:0000256" key="4">
    <source>
        <dbReference type="ARBA" id="ARBA00022490"/>
    </source>
</evidence>
<dbReference type="GO" id="GO:0005869">
    <property type="term" value="C:dynactin complex"/>
    <property type="evidence" value="ECO:0007669"/>
    <property type="project" value="InterPro"/>
</dbReference>
<dbReference type="InterPro" id="IPR011004">
    <property type="entry name" value="Trimer_LpxA-like_sf"/>
</dbReference>
<evidence type="ECO:0000256" key="6">
    <source>
        <dbReference type="ARBA" id="ARBA00034687"/>
    </source>
</evidence>
<evidence type="ECO:0000256" key="5">
    <source>
        <dbReference type="ARBA" id="ARBA00023212"/>
    </source>
</evidence>
<sequence length="263" mass="27928">MTSRSSTTTTTSTPPVTLPASTHLDPRAYVRGHHGITLGEQTVIHPRAHLIAIHGPVVIGDRCIIYENCVIGGPVPSVSTAAVSTSTSGASPALPSSASAGILRPNNGDENDQDEPNKDDNDKDDDDDDDEADPVKTVIGSNVHLHANVHVLAGARIGDAAIVEANVTIQKDVTIEAHSKVTPGVVVDRNVPDWTVVLSDGRWRSRKPMTLGGIDVEVTSSRDGKNSAELVEQVRLKAMDKERDGSGVVLRTAQRHASSTRRK</sequence>
<comment type="caution">
    <text evidence="8">The sequence shown here is derived from an EMBL/GenBank/DDBJ whole genome shotgun (WGS) entry which is preliminary data.</text>
</comment>
<dbReference type="GO" id="GO:0007052">
    <property type="term" value="P:mitotic spindle organization"/>
    <property type="evidence" value="ECO:0007669"/>
    <property type="project" value="TreeGrafter"/>
</dbReference>
<gene>
    <name evidence="8" type="ORF">B0A52_00412</name>
</gene>
<dbReference type="EMBL" id="NAJM01000001">
    <property type="protein sequence ID" value="RVX76055.1"/>
    <property type="molecule type" value="Genomic_DNA"/>
</dbReference>
<dbReference type="InterPro" id="IPR001451">
    <property type="entry name" value="Hexapep"/>
</dbReference>
<comment type="similarity">
    <text evidence="2">Belongs to the dynactin subunits 5/6 family. Dynactin subunit 6 subfamily.</text>
</comment>
<feature type="region of interest" description="Disordered" evidence="7">
    <location>
        <begin position="241"/>
        <end position="263"/>
    </location>
</feature>
<evidence type="ECO:0000256" key="7">
    <source>
        <dbReference type="SAM" id="MobiDB-lite"/>
    </source>
</evidence>
<keyword evidence="5" id="KW-0206">Cytoskeleton</keyword>
<comment type="function">
    <text evidence="6">Part of the dynactin complex that activates the molecular motor dynein for ultra-processive transport along microtubules.</text>
</comment>
<name>A0A438NK12_EXOME</name>
<protein>
    <recommendedName>
        <fullName evidence="3">Dynactin subunit 6</fullName>
    </recommendedName>
</protein>
<dbReference type="SUPFAM" id="SSF51161">
    <property type="entry name" value="Trimeric LpxA-like enzymes"/>
    <property type="match status" value="1"/>
</dbReference>
<dbReference type="GO" id="GO:0070840">
    <property type="term" value="F:dynein complex binding"/>
    <property type="evidence" value="ECO:0007669"/>
    <property type="project" value="TreeGrafter"/>
</dbReference>
<dbReference type="InterPro" id="IPR027777">
    <property type="entry name" value="DCTN6"/>
</dbReference>
<evidence type="ECO:0000256" key="2">
    <source>
        <dbReference type="ARBA" id="ARBA00007719"/>
    </source>
</evidence>
<dbReference type="Pfam" id="PF00132">
    <property type="entry name" value="Hexapep"/>
    <property type="match status" value="1"/>
</dbReference>
<dbReference type="OrthoDB" id="2355at2759"/>
<evidence type="ECO:0000256" key="1">
    <source>
        <dbReference type="ARBA" id="ARBA00004245"/>
    </source>
</evidence>
<feature type="compositionally biased region" description="Acidic residues" evidence="7">
    <location>
        <begin position="122"/>
        <end position="132"/>
    </location>
</feature>
<dbReference type="Proteomes" id="UP000288859">
    <property type="component" value="Unassembled WGS sequence"/>
</dbReference>
<organism evidence="8 9">
    <name type="scientific">Exophiala mesophila</name>
    <name type="common">Black yeast-like fungus</name>
    <dbReference type="NCBI Taxonomy" id="212818"/>
    <lineage>
        <taxon>Eukaryota</taxon>
        <taxon>Fungi</taxon>
        <taxon>Dikarya</taxon>
        <taxon>Ascomycota</taxon>
        <taxon>Pezizomycotina</taxon>
        <taxon>Eurotiomycetes</taxon>
        <taxon>Chaetothyriomycetidae</taxon>
        <taxon>Chaetothyriales</taxon>
        <taxon>Herpotrichiellaceae</taxon>
        <taxon>Exophiala</taxon>
    </lineage>
</organism>
<dbReference type="VEuPathDB" id="FungiDB:PV10_01596"/>
<evidence type="ECO:0000313" key="9">
    <source>
        <dbReference type="Proteomes" id="UP000288859"/>
    </source>
</evidence>
<feature type="region of interest" description="Disordered" evidence="7">
    <location>
        <begin position="1"/>
        <end position="22"/>
    </location>
</feature>
<evidence type="ECO:0000313" key="8">
    <source>
        <dbReference type="EMBL" id="RVX76055.1"/>
    </source>
</evidence>
<comment type="subcellular location">
    <subcellularLocation>
        <location evidence="1">Cytoplasm</location>
        <location evidence="1">Cytoskeleton</location>
    </subcellularLocation>
</comment>
<dbReference type="PANTHER" id="PTHR13072:SF0">
    <property type="entry name" value="DYNACTIN SUBUNIT 6"/>
    <property type="match status" value="1"/>
</dbReference>
<dbReference type="AlphaFoldDB" id="A0A438NK12"/>
<evidence type="ECO:0000256" key="3">
    <source>
        <dbReference type="ARBA" id="ARBA00016573"/>
    </source>
</evidence>
<reference evidence="8 9" key="1">
    <citation type="submission" date="2017-03" db="EMBL/GenBank/DDBJ databases">
        <title>Genomes of endolithic fungi from Antarctica.</title>
        <authorList>
            <person name="Coleine C."/>
            <person name="Masonjones S."/>
            <person name="Stajich J.E."/>
        </authorList>
    </citation>
    <scope>NUCLEOTIDE SEQUENCE [LARGE SCALE GENOMIC DNA]</scope>
    <source>
        <strain evidence="8 9">CCFEE 6314</strain>
    </source>
</reference>
<keyword evidence="4" id="KW-0963">Cytoplasm</keyword>
<dbReference type="Gene3D" id="2.160.10.10">
    <property type="entry name" value="Hexapeptide repeat proteins"/>
    <property type="match status" value="1"/>
</dbReference>
<proteinExistence type="inferred from homology"/>
<dbReference type="PANTHER" id="PTHR13072">
    <property type="entry name" value="DYNACTIN 6"/>
    <property type="match status" value="1"/>
</dbReference>
<feature type="region of interest" description="Disordered" evidence="7">
    <location>
        <begin position="79"/>
        <end position="139"/>
    </location>
</feature>
<accession>A0A438NK12</accession>